<dbReference type="OMA" id="RPDHRMI"/>
<dbReference type="PANTHER" id="PTHR12133">
    <property type="entry name" value="TRNA (ADENINE(58)-N(1))-METHYLTRANSFERASE"/>
    <property type="match status" value="1"/>
</dbReference>
<keyword evidence="3" id="KW-0489">Methyltransferase</keyword>
<dbReference type="InterPro" id="IPR049470">
    <property type="entry name" value="TRM61_C"/>
</dbReference>
<organism evidence="10 11">
    <name type="scientific">Caenorhabditis japonica</name>
    <dbReference type="NCBI Taxonomy" id="281687"/>
    <lineage>
        <taxon>Eukaryota</taxon>
        <taxon>Metazoa</taxon>
        <taxon>Ecdysozoa</taxon>
        <taxon>Nematoda</taxon>
        <taxon>Chromadorea</taxon>
        <taxon>Rhabditida</taxon>
        <taxon>Rhabditina</taxon>
        <taxon>Rhabditomorpha</taxon>
        <taxon>Rhabditoidea</taxon>
        <taxon>Rhabditidae</taxon>
        <taxon>Peloderinae</taxon>
        <taxon>Caenorhabditis</taxon>
    </lineage>
</organism>
<dbReference type="Gene3D" id="3.40.50.150">
    <property type="entry name" value="Vaccinia Virus protein VP39"/>
    <property type="match status" value="1"/>
</dbReference>
<comment type="subcellular location">
    <subcellularLocation>
        <location evidence="1">Nucleus</location>
    </subcellularLocation>
</comment>
<dbReference type="GO" id="GO:0160107">
    <property type="term" value="F:tRNA (adenine(58)-N1)-methyltransferase activity"/>
    <property type="evidence" value="ECO:0007669"/>
    <property type="project" value="UniProtKB-EC"/>
</dbReference>
<dbReference type="PANTHER" id="PTHR12133:SF2">
    <property type="entry name" value="TRNA (ADENINE(58)-N(1))-METHYLTRANSFERASE CATALYTIC SUBUNIT TRMT61A"/>
    <property type="match status" value="1"/>
</dbReference>
<evidence type="ECO:0000256" key="2">
    <source>
        <dbReference type="ARBA" id="ARBA00012796"/>
    </source>
</evidence>
<reference evidence="10" key="2">
    <citation type="submission" date="2022-06" db="UniProtKB">
        <authorList>
            <consortium name="EnsemblMetazoa"/>
        </authorList>
    </citation>
    <scope>IDENTIFICATION</scope>
    <source>
        <strain evidence="10">DF5081</strain>
    </source>
</reference>
<dbReference type="GO" id="GO:0005634">
    <property type="term" value="C:nucleus"/>
    <property type="evidence" value="ECO:0007669"/>
    <property type="project" value="UniProtKB-SubCell"/>
</dbReference>
<dbReference type="Gene3D" id="3.10.330.20">
    <property type="match status" value="1"/>
</dbReference>
<evidence type="ECO:0000256" key="3">
    <source>
        <dbReference type="ARBA" id="ARBA00022603"/>
    </source>
</evidence>
<evidence type="ECO:0000256" key="5">
    <source>
        <dbReference type="ARBA" id="ARBA00022691"/>
    </source>
</evidence>
<dbReference type="FunFam" id="3.10.330.20:FF:000010">
    <property type="entry name" value="tRNA (adenine(58)-N(1))-methyltransferase catalytic subunit TRMT61A"/>
    <property type="match status" value="1"/>
</dbReference>
<evidence type="ECO:0000256" key="8">
    <source>
        <dbReference type="ARBA" id="ARBA00048481"/>
    </source>
</evidence>
<dbReference type="GO" id="GO:0030488">
    <property type="term" value="P:tRNA methylation"/>
    <property type="evidence" value="ECO:0007669"/>
    <property type="project" value="InterPro"/>
</dbReference>
<sequence length="330" mass="36223">MTLATKGPSFLKYNERIEEGDTVIVYVTFGQMIPTVVKRGQTLMMKYGALRHEFIIGKRWGQCLSASAGFVYILRPTSDLWTRSLPRRTQILYTADCAEIIALLDCKPGSVICESGTGSGSLSHAIALAVAPNGHLYTHDIDESRTKKVQEEFKTHGLSEITTPVVQNVCTDGFFVTNACDGVFLDVPAPWDAIPHAARALSRSRGGRIVSFSPCMEQVQRACLAMSAAGFVCVETIEVVPEQKKIVGQHRQTLEEFEELGDAYPKMAKKRDSDGKVVGFTQLVPHANSSAAVPEVAPEGLIVDEDFDRIRDVVGPSFRNQHDRVVVLIP</sequence>
<keyword evidence="4" id="KW-0808">Transferase</keyword>
<evidence type="ECO:0000256" key="4">
    <source>
        <dbReference type="ARBA" id="ARBA00022679"/>
    </source>
</evidence>
<dbReference type="GO" id="GO:0031515">
    <property type="term" value="C:tRNA (m1A) methyltransferase complex"/>
    <property type="evidence" value="ECO:0007669"/>
    <property type="project" value="InterPro"/>
</dbReference>
<feature type="domain" description="tRNA (adenine(58)-N(1))-methyltransferase catalytic subunit TRM61 C-terminal" evidence="9">
    <location>
        <begin position="69"/>
        <end position="269"/>
    </location>
</feature>
<keyword evidence="5" id="KW-0949">S-adenosyl-L-methionine</keyword>
<reference evidence="11" key="1">
    <citation type="submission" date="2010-08" db="EMBL/GenBank/DDBJ databases">
        <authorList>
            <consortium name="Caenorhabditis japonica Sequencing Consortium"/>
            <person name="Wilson R.K."/>
        </authorList>
    </citation>
    <scope>NUCLEOTIDE SEQUENCE [LARGE SCALE GENOMIC DNA]</scope>
    <source>
        <strain evidence="11">DF5081</strain>
    </source>
</reference>
<dbReference type="EnsemblMetazoa" id="CJA02442.1">
    <property type="protein sequence ID" value="CJA02442.1"/>
    <property type="gene ID" value="WBGene00121646"/>
</dbReference>
<evidence type="ECO:0000259" key="9">
    <source>
        <dbReference type="Pfam" id="PF08704"/>
    </source>
</evidence>
<evidence type="ECO:0000313" key="10">
    <source>
        <dbReference type="EnsemblMetazoa" id="CJA02442.1"/>
    </source>
</evidence>
<comment type="catalytic activity">
    <reaction evidence="8">
        <text>an adenosine in mRNA + S-adenosyl-L-methionine = an N(1)-methyladenosine in mRNA + S-adenosyl-L-homocysteine + H(+)</text>
        <dbReference type="Rhea" id="RHEA:55392"/>
        <dbReference type="Rhea" id="RHEA-COMP:12414"/>
        <dbReference type="Rhea" id="RHEA-COMP:12415"/>
        <dbReference type="ChEBI" id="CHEBI:15378"/>
        <dbReference type="ChEBI" id="CHEBI:57856"/>
        <dbReference type="ChEBI" id="CHEBI:59789"/>
        <dbReference type="ChEBI" id="CHEBI:74411"/>
        <dbReference type="ChEBI" id="CHEBI:74491"/>
    </reaction>
</comment>
<dbReference type="Proteomes" id="UP000005237">
    <property type="component" value="Unassembled WGS sequence"/>
</dbReference>
<dbReference type="SUPFAM" id="SSF53335">
    <property type="entry name" value="S-adenosyl-L-methionine-dependent methyltransferases"/>
    <property type="match status" value="1"/>
</dbReference>
<keyword evidence="6" id="KW-0819">tRNA processing</keyword>
<name>A0A8R1DHU7_CAEJA</name>
<evidence type="ECO:0000256" key="1">
    <source>
        <dbReference type="ARBA" id="ARBA00004123"/>
    </source>
</evidence>
<protein>
    <recommendedName>
        <fullName evidence="2">tRNA (adenine(58)-N(1))-methyltransferase</fullName>
        <ecNumber evidence="2">2.1.1.220</ecNumber>
    </recommendedName>
</protein>
<evidence type="ECO:0000256" key="6">
    <source>
        <dbReference type="ARBA" id="ARBA00022694"/>
    </source>
</evidence>
<dbReference type="InterPro" id="IPR014816">
    <property type="entry name" value="tRNA_MeTrfase_Gcd14"/>
</dbReference>
<dbReference type="PROSITE" id="PS51620">
    <property type="entry name" value="SAM_TRM61"/>
    <property type="match status" value="1"/>
</dbReference>
<dbReference type="EC" id="2.1.1.220" evidence="2"/>
<dbReference type="InterPro" id="IPR029063">
    <property type="entry name" value="SAM-dependent_MTases_sf"/>
</dbReference>
<dbReference type="AlphaFoldDB" id="A0A8R1DHU7"/>
<keyword evidence="7" id="KW-0539">Nucleus</keyword>
<evidence type="ECO:0000313" key="11">
    <source>
        <dbReference type="Proteomes" id="UP000005237"/>
    </source>
</evidence>
<proteinExistence type="predicted"/>
<accession>A0A8R1DHU7</accession>
<keyword evidence="11" id="KW-1185">Reference proteome</keyword>
<evidence type="ECO:0000256" key="7">
    <source>
        <dbReference type="ARBA" id="ARBA00023242"/>
    </source>
</evidence>
<dbReference type="Pfam" id="PF08704">
    <property type="entry name" value="GCD14"/>
    <property type="match status" value="1"/>
</dbReference>